<evidence type="ECO:0000256" key="1">
    <source>
        <dbReference type="SAM" id="MobiDB-lite"/>
    </source>
</evidence>
<dbReference type="AlphaFoldDB" id="A0A812SV13"/>
<name>A0A812SV13_9DINO</name>
<feature type="region of interest" description="Disordered" evidence="1">
    <location>
        <begin position="22"/>
        <end position="77"/>
    </location>
</feature>
<dbReference type="SUPFAM" id="SSF48264">
    <property type="entry name" value="Cytochrome P450"/>
    <property type="match status" value="1"/>
</dbReference>
<evidence type="ECO:0000313" key="2">
    <source>
        <dbReference type="EMBL" id="CAE7495973.1"/>
    </source>
</evidence>
<gene>
    <name evidence="2" type="ORF">SNAT2548_LOCUS27782</name>
</gene>
<proteinExistence type="predicted"/>
<sequence length="415" mass="46067">MTAGAAEQAVAVFAHLLPSMSLQTGQGAGSGDKGQMQDSRQKRPRTGPSPTQQGKNKGKPKGRGKQRTAADQDQDMDDSLDLSQRELLRLIATLVLQQHDQALRTQLDTGFLLTLKNDLGPECMLPVMQKVAKAWVQMKEEEPTKLDMPLRTTLLICMFQELKSRAELLQADAEAIEKATQAGWLNSSREWICQKWDVDTETMVEDKTRPCVTMEAFLGQVVKLQGLVAEVANVPRFQATRPLAKGNITGHSLAFLLDVSLRTQADPLYEQLKSWDGLAALNLIGARLRPMRLKRSPAANKLQKWLSGWGSRKPLERVACFCDGRSLQACVQAAHDISFDSECELPQLDSSGTLRWKRFHIRCFIFHIGDTPSSGEVLRTSPPAPFAMRLVEEDLEVSNVLVPAGWLMVYGSLSF</sequence>
<keyword evidence="3" id="KW-1185">Reference proteome</keyword>
<evidence type="ECO:0000313" key="3">
    <source>
        <dbReference type="Proteomes" id="UP000604046"/>
    </source>
</evidence>
<reference evidence="2" key="1">
    <citation type="submission" date="2021-02" db="EMBL/GenBank/DDBJ databases">
        <authorList>
            <person name="Dougan E. K."/>
            <person name="Rhodes N."/>
            <person name="Thang M."/>
            <person name="Chan C."/>
        </authorList>
    </citation>
    <scope>NUCLEOTIDE SEQUENCE</scope>
</reference>
<dbReference type="GO" id="GO:0020037">
    <property type="term" value="F:heme binding"/>
    <property type="evidence" value="ECO:0007669"/>
    <property type="project" value="InterPro"/>
</dbReference>
<dbReference type="OrthoDB" id="3945418at2759"/>
<dbReference type="GO" id="GO:0016705">
    <property type="term" value="F:oxidoreductase activity, acting on paired donors, with incorporation or reduction of molecular oxygen"/>
    <property type="evidence" value="ECO:0007669"/>
    <property type="project" value="InterPro"/>
</dbReference>
<dbReference type="InterPro" id="IPR036396">
    <property type="entry name" value="Cyt_P450_sf"/>
</dbReference>
<protein>
    <submittedName>
        <fullName evidence="2">Uncharacterized protein</fullName>
    </submittedName>
</protein>
<dbReference type="GO" id="GO:0004497">
    <property type="term" value="F:monooxygenase activity"/>
    <property type="evidence" value="ECO:0007669"/>
    <property type="project" value="InterPro"/>
</dbReference>
<dbReference type="EMBL" id="CAJNDS010002489">
    <property type="protein sequence ID" value="CAE7495973.1"/>
    <property type="molecule type" value="Genomic_DNA"/>
</dbReference>
<organism evidence="2 3">
    <name type="scientific">Symbiodinium natans</name>
    <dbReference type="NCBI Taxonomy" id="878477"/>
    <lineage>
        <taxon>Eukaryota</taxon>
        <taxon>Sar</taxon>
        <taxon>Alveolata</taxon>
        <taxon>Dinophyceae</taxon>
        <taxon>Suessiales</taxon>
        <taxon>Symbiodiniaceae</taxon>
        <taxon>Symbiodinium</taxon>
    </lineage>
</organism>
<feature type="compositionally biased region" description="Basic residues" evidence="1">
    <location>
        <begin position="56"/>
        <end position="66"/>
    </location>
</feature>
<dbReference type="GO" id="GO:0005506">
    <property type="term" value="F:iron ion binding"/>
    <property type="evidence" value="ECO:0007669"/>
    <property type="project" value="InterPro"/>
</dbReference>
<comment type="caution">
    <text evidence="2">The sequence shown here is derived from an EMBL/GenBank/DDBJ whole genome shotgun (WGS) entry which is preliminary data.</text>
</comment>
<dbReference type="Proteomes" id="UP000604046">
    <property type="component" value="Unassembled WGS sequence"/>
</dbReference>
<accession>A0A812SV13</accession>